<accession>A0A1J7JZE1</accession>
<evidence type="ECO:0000313" key="2">
    <source>
        <dbReference type="EMBL" id="OIW34804.1"/>
    </source>
</evidence>
<reference evidence="2 3" key="1">
    <citation type="submission" date="2016-10" db="EMBL/GenBank/DDBJ databases">
        <title>Draft genome sequence of Coniochaeta ligniaria NRRL30616, a lignocellulolytic fungus for bioabatement of inhibitors in plant biomass hydrolysates.</title>
        <authorList>
            <consortium name="DOE Joint Genome Institute"/>
            <person name="Jimenez D.J."/>
            <person name="Hector R.E."/>
            <person name="Riley R."/>
            <person name="Sun H."/>
            <person name="Grigoriev I.V."/>
            <person name="Van Elsas J.D."/>
            <person name="Nichols N.N."/>
        </authorList>
    </citation>
    <scope>NUCLEOTIDE SEQUENCE [LARGE SCALE GENOMIC DNA]</scope>
    <source>
        <strain evidence="2 3">NRRL 30616</strain>
    </source>
</reference>
<evidence type="ECO:0000256" key="1">
    <source>
        <dbReference type="SAM" id="MobiDB-lite"/>
    </source>
</evidence>
<keyword evidence="3" id="KW-1185">Reference proteome</keyword>
<name>A0A1J7JZE1_9PEZI</name>
<dbReference type="AlphaFoldDB" id="A0A1J7JZE1"/>
<feature type="region of interest" description="Disordered" evidence="1">
    <location>
        <begin position="1"/>
        <end position="30"/>
    </location>
</feature>
<gene>
    <name evidence="2" type="ORF">CONLIGDRAFT_26387</name>
</gene>
<dbReference type="Proteomes" id="UP000182658">
    <property type="component" value="Unassembled WGS sequence"/>
</dbReference>
<protein>
    <submittedName>
        <fullName evidence="2">Uncharacterized protein</fullName>
    </submittedName>
</protein>
<proteinExistence type="predicted"/>
<evidence type="ECO:0000313" key="3">
    <source>
        <dbReference type="Proteomes" id="UP000182658"/>
    </source>
</evidence>
<organism evidence="2 3">
    <name type="scientific">Coniochaeta ligniaria NRRL 30616</name>
    <dbReference type="NCBI Taxonomy" id="1408157"/>
    <lineage>
        <taxon>Eukaryota</taxon>
        <taxon>Fungi</taxon>
        <taxon>Dikarya</taxon>
        <taxon>Ascomycota</taxon>
        <taxon>Pezizomycotina</taxon>
        <taxon>Sordariomycetes</taxon>
        <taxon>Sordariomycetidae</taxon>
        <taxon>Coniochaetales</taxon>
        <taxon>Coniochaetaceae</taxon>
        <taxon>Coniochaeta</taxon>
    </lineage>
</organism>
<dbReference type="EMBL" id="KV875093">
    <property type="protein sequence ID" value="OIW34804.1"/>
    <property type="molecule type" value="Genomic_DNA"/>
</dbReference>
<sequence length="130" mass="14353">MPLMSTGKRSTARFQLDSQPPTTNSRSHSYPQTTVAAGSCAYAALLCSKYPVSNGGVPPVITVVARRSLANQRTALLPGQLHAVQWEWLRRDGRPEDARSGTRPASHSAGTVLRWHSWPQSGVWCWSHRF</sequence>
<feature type="compositionally biased region" description="Polar residues" evidence="1">
    <location>
        <begin position="7"/>
        <end position="30"/>
    </location>
</feature>
<dbReference type="InParanoid" id="A0A1J7JZE1"/>